<dbReference type="InterPro" id="IPR036291">
    <property type="entry name" value="NAD(P)-bd_dom_sf"/>
</dbReference>
<sequence length="325" mass="35409">MGGLFSKGFDPTKDISDLSGKVIIVTGGNAGIGYATVQHLARHGAKVYLAARSEEKAKAAIERLKKEGLAPENGEVIWLELDLSDPKKAKKSAEHFLNKEKRLDVLINNAAMLLTPYAKSLYDIQDVMVVNHLSPFVFTITLLPLLKETAKLPGTDVRIVNVSSDAIKMLKSVHFANKEDFNDEHAKALIPAMARYGRSKLANVLFTKELQRRLDEEGVPIIVLSLHPGGVDTDGNQAFIKRSSALLRPLFKAVTALFFVAPSKGATSSAFAAAAPVVRAEPEKYKGVYLTEKATINSGTPDANNTELAKELWETTESLLKEIDV</sequence>
<dbReference type="Proteomes" id="UP001497453">
    <property type="component" value="Chromosome 5"/>
</dbReference>
<dbReference type="PANTHER" id="PTHR43157">
    <property type="entry name" value="PHOSPHATIDYLINOSITOL-GLYCAN BIOSYNTHESIS CLASS F PROTEIN-RELATED"/>
    <property type="match status" value="1"/>
</dbReference>
<evidence type="ECO:0008006" key="4">
    <source>
        <dbReference type="Google" id="ProtNLM"/>
    </source>
</evidence>
<dbReference type="Pfam" id="PF00106">
    <property type="entry name" value="adh_short"/>
    <property type="match status" value="1"/>
</dbReference>
<organism evidence="2 3">
    <name type="scientific">Somion occarium</name>
    <dbReference type="NCBI Taxonomy" id="3059160"/>
    <lineage>
        <taxon>Eukaryota</taxon>
        <taxon>Fungi</taxon>
        <taxon>Dikarya</taxon>
        <taxon>Basidiomycota</taxon>
        <taxon>Agaricomycotina</taxon>
        <taxon>Agaricomycetes</taxon>
        <taxon>Polyporales</taxon>
        <taxon>Cerrenaceae</taxon>
        <taxon>Somion</taxon>
    </lineage>
</organism>
<evidence type="ECO:0000313" key="2">
    <source>
        <dbReference type="EMBL" id="CAL1709028.1"/>
    </source>
</evidence>
<name>A0ABP1DPN3_9APHY</name>
<gene>
    <name evidence="2" type="ORF">GFSPODELE1_LOCUS7153</name>
</gene>
<dbReference type="SUPFAM" id="SSF51735">
    <property type="entry name" value="NAD(P)-binding Rossmann-fold domains"/>
    <property type="match status" value="1"/>
</dbReference>
<evidence type="ECO:0000313" key="3">
    <source>
        <dbReference type="Proteomes" id="UP001497453"/>
    </source>
</evidence>
<protein>
    <recommendedName>
        <fullName evidence="4">NAD-P-binding protein</fullName>
    </recommendedName>
</protein>
<dbReference type="Gene3D" id="3.40.50.720">
    <property type="entry name" value="NAD(P)-binding Rossmann-like Domain"/>
    <property type="match status" value="1"/>
</dbReference>
<evidence type="ECO:0000256" key="1">
    <source>
        <dbReference type="ARBA" id="ARBA00023002"/>
    </source>
</evidence>
<reference evidence="3" key="1">
    <citation type="submission" date="2024-04" db="EMBL/GenBank/DDBJ databases">
        <authorList>
            <person name="Shaw F."/>
            <person name="Minotto A."/>
        </authorList>
    </citation>
    <scope>NUCLEOTIDE SEQUENCE [LARGE SCALE GENOMIC DNA]</scope>
</reference>
<dbReference type="InterPro" id="IPR002347">
    <property type="entry name" value="SDR_fam"/>
</dbReference>
<proteinExistence type="predicted"/>
<dbReference type="PANTHER" id="PTHR43157:SF31">
    <property type="entry name" value="PHOSPHATIDYLINOSITOL-GLYCAN BIOSYNTHESIS CLASS F PROTEIN"/>
    <property type="match status" value="1"/>
</dbReference>
<keyword evidence="1" id="KW-0560">Oxidoreductase</keyword>
<dbReference type="EMBL" id="OZ037948">
    <property type="protein sequence ID" value="CAL1709028.1"/>
    <property type="molecule type" value="Genomic_DNA"/>
</dbReference>
<keyword evidence="3" id="KW-1185">Reference proteome</keyword>
<accession>A0ABP1DPN3</accession>
<dbReference type="PRINTS" id="PR00081">
    <property type="entry name" value="GDHRDH"/>
</dbReference>